<evidence type="ECO:0000256" key="1">
    <source>
        <dbReference type="ARBA" id="ARBA00004844"/>
    </source>
</evidence>
<dbReference type="CDD" id="cd01421">
    <property type="entry name" value="IMPCH"/>
    <property type="match status" value="1"/>
</dbReference>
<evidence type="ECO:0000256" key="7">
    <source>
        <dbReference type="ARBA" id="ARBA00023268"/>
    </source>
</evidence>
<dbReference type="EC" id="3.5.4.10" evidence="11"/>
<evidence type="ECO:0000256" key="3">
    <source>
        <dbReference type="ARBA" id="ARBA00007667"/>
    </source>
</evidence>
<evidence type="ECO:0000256" key="9">
    <source>
        <dbReference type="ARBA" id="ARBA00050687"/>
    </source>
</evidence>
<dbReference type="GO" id="GO:0006189">
    <property type="term" value="P:'de novo' IMP biosynthetic process"/>
    <property type="evidence" value="ECO:0007669"/>
    <property type="project" value="UniProtKB-UniPathway"/>
</dbReference>
<dbReference type="GO" id="GO:0004643">
    <property type="term" value="F:phosphoribosylaminoimidazolecarboxamide formyltransferase activity"/>
    <property type="evidence" value="ECO:0007669"/>
    <property type="project" value="UniProtKB-EC"/>
</dbReference>
<gene>
    <name evidence="11" type="ORF">MNBD_NITROSPINAE03-953</name>
</gene>
<sequence>MSSIKNALISVSDKTGIVEFAQKLSSLGVQILSTGGTADLLKKNGVPVRLVSDYTGFPEMMDGRVKTLHPKVHGGILGRRDIAEHMQSMNEHGIETIDLVAVNLYPFEKTIAKKDCTFDEAVENIDIGGPAMVRSAAKNFNDVAVVVDPEHYATVLKEMQANAGSVTLKTRKRLSRDAFTHTARYDAMISQYLSNQDEDESPFPKIFQQRFEKMQDLRYGENPHQSASLYRHSSAGPADIVSARKLQGKELSFNNILDLNAAWELVTEFEANAAVIIKHTNPSGVALHENQLQAFIRARETDPSSAFGGILSFNRPLEEEVAKEILKNFVEAIIAPGFDEKAVELLAAKKNIRLMEMPAIGSARSEKRVDTKRIGGGLLVQDLDTVTHDPATLKVVTEKQPTEQEMEDLKFAWVVAKQVKSNAIIYARNQETIGMGAGQMSRVDSARLAVEKAQKPLQGSAMASDAFFPFRDSVDAAAKSGVSAIIQPGGSIRDEEVIQAANEHKIAMVFTGIRHFKH</sequence>
<proteinExistence type="inferred from homology"/>
<dbReference type="SMART" id="SM00798">
    <property type="entry name" value="AICARFT_IMPCHas"/>
    <property type="match status" value="1"/>
</dbReference>
<dbReference type="InterPro" id="IPR011607">
    <property type="entry name" value="MGS-like_dom"/>
</dbReference>
<dbReference type="GO" id="GO:0003937">
    <property type="term" value="F:IMP cyclohydrolase activity"/>
    <property type="evidence" value="ECO:0007669"/>
    <property type="project" value="UniProtKB-EC"/>
</dbReference>
<evidence type="ECO:0000256" key="8">
    <source>
        <dbReference type="ARBA" id="ARBA00050488"/>
    </source>
</evidence>
<dbReference type="EMBL" id="UOGB01000087">
    <property type="protein sequence ID" value="VAX17437.1"/>
    <property type="molecule type" value="Genomic_DNA"/>
</dbReference>
<dbReference type="InterPro" id="IPR036914">
    <property type="entry name" value="MGS-like_dom_sf"/>
</dbReference>
<evidence type="ECO:0000256" key="5">
    <source>
        <dbReference type="ARBA" id="ARBA00022755"/>
    </source>
</evidence>
<reference evidence="11" key="1">
    <citation type="submission" date="2018-06" db="EMBL/GenBank/DDBJ databases">
        <authorList>
            <person name="Zhirakovskaya E."/>
        </authorList>
    </citation>
    <scope>NUCLEOTIDE SEQUENCE</scope>
</reference>
<evidence type="ECO:0000256" key="6">
    <source>
        <dbReference type="ARBA" id="ARBA00022801"/>
    </source>
</evidence>
<evidence type="ECO:0000313" key="11">
    <source>
        <dbReference type="EMBL" id="VAX17437.1"/>
    </source>
</evidence>
<dbReference type="Gene3D" id="3.40.140.20">
    <property type="match status" value="2"/>
</dbReference>
<dbReference type="Pfam" id="PF02142">
    <property type="entry name" value="MGS"/>
    <property type="match status" value="1"/>
</dbReference>
<comment type="similarity">
    <text evidence="3">Belongs to the PurH family.</text>
</comment>
<dbReference type="InterPro" id="IPR016193">
    <property type="entry name" value="Cytidine_deaminase-like"/>
</dbReference>
<keyword evidence="4 11" id="KW-0808">Transferase</keyword>
<evidence type="ECO:0000256" key="2">
    <source>
        <dbReference type="ARBA" id="ARBA00004954"/>
    </source>
</evidence>
<dbReference type="FunFam" id="3.40.50.1380:FF:000001">
    <property type="entry name" value="Bifunctional purine biosynthesis protein PurH"/>
    <property type="match status" value="1"/>
</dbReference>
<name>A0A3B1CL31_9ZZZZ</name>
<dbReference type="InterPro" id="IPR024051">
    <property type="entry name" value="AICAR_Tfase_dup_dom_sf"/>
</dbReference>
<dbReference type="AlphaFoldDB" id="A0A3B1CL31"/>
<organism evidence="11">
    <name type="scientific">hydrothermal vent metagenome</name>
    <dbReference type="NCBI Taxonomy" id="652676"/>
    <lineage>
        <taxon>unclassified sequences</taxon>
        <taxon>metagenomes</taxon>
        <taxon>ecological metagenomes</taxon>
    </lineage>
</organism>
<keyword evidence="5" id="KW-0658">Purine biosynthesis</keyword>
<comment type="pathway">
    <text evidence="2">Purine metabolism; IMP biosynthesis via de novo pathway; 5-formamido-1-(5-phospho-D-ribosyl)imidazole-4-carboxamide from 5-amino-1-(5-phospho-D-ribosyl)imidazole-4-carboxamide (10-formyl THF route): step 1/1.</text>
</comment>
<comment type="pathway">
    <text evidence="1">Purine metabolism; IMP biosynthesis via de novo pathway; IMP from 5-formamido-1-(5-phospho-D-ribosyl)imidazole-4-carboxamide: step 1/1.</text>
</comment>
<dbReference type="SUPFAM" id="SSF53927">
    <property type="entry name" value="Cytidine deaminase-like"/>
    <property type="match status" value="1"/>
</dbReference>
<dbReference type="SUPFAM" id="SSF52335">
    <property type="entry name" value="Methylglyoxal synthase-like"/>
    <property type="match status" value="1"/>
</dbReference>
<dbReference type="GO" id="GO:0005829">
    <property type="term" value="C:cytosol"/>
    <property type="evidence" value="ECO:0007669"/>
    <property type="project" value="TreeGrafter"/>
</dbReference>
<dbReference type="UniPathway" id="UPA00074">
    <property type="reaction ID" value="UER00133"/>
</dbReference>
<dbReference type="HAMAP" id="MF_00139">
    <property type="entry name" value="PurH"/>
    <property type="match status" value="1"/>
</dbReference>
<evidence type="ECO:0000259" key="10">
    <source>
        <dbReference type="PROSITE" id="PS51855"/>
    </source>
</evidence>
<accession>A0A3B1CL31</accession>
<dbReference type="EC" id="2.1.2.3" evidence="11"/>
<dbReference type="FunFam" id="3.40.140.20:FF:000001">
    <property type="entry name" value="Bifunctional purine biosynthesis protein PurH"/>
    <property type="match status" value="1"/>
</dbReference>
<keyword evidence="7" id="KW-0511">Multifunctional enzyme</keyword>
<dbReference type="Gene3D" id="3.40.50.1380">
    <property type="entry name" value="Methylglyoxal synthase-like domain"/>
    <property type="match status" value="1"/>
</dbReference>
<dbReference type="PANTHER" id="PTHR11692">
    <property type="entry name" value="BIFUNCTIONAL PURINE BIOSYNTHESIS PROTEIN PURH"/>
    <property type="match status" value="1"/>
</dbReference>
<dbReference type="InterPro" id="IPR002695">
    <property type="entry name" value="PurH-like"/>
</dbReference>
<dbReference type="PANTHER" id="PTHR11692:SF0">
    <property type="entry name" value="BIFUNCTIONAL PURINE BIOSYNTHESIS PROTEIN ATIC"/>
    <property type="match status" value="1"/>
</dbReference>
<evidence type="ECO:0000256" key="4">
    <source>
        <dbReference type="ARBA" id="ARBA00022679"/>
    </source>
</evidence>
<protein>
    <submittedName>
        <fullName evidence="11">IMP cyclohydrolase / Phosphoribosylaminoimidazolecarboxamide formyltransferase</fullName>
        <ecNumber evidence="11">2.1.2.3</ecNumber>
        <ecNumber evidence="11">3.5.4.10</ecNumber>
    </submittedName>
</protein>
<dbReference type="SMART" id="SM00851">
    <property type="entry name" value="MGS"/>
    <property type="match status" value="1"/>
</dbReference>
<dbReference type="NCBIfam" id="NF002049">
    <property type="entry name" value="PRK00881.1"/>
    <property type="match status" value="1"/>
</dbReference>
<keyword evidence="6 11" id="KW-0378">Hydrolase</keyword>
<comment type="catalytic activity">
    <reaction evidence="8">
        <text>(6R)-10-formyltetrahydrofolate + 5-amino-1-(5-phospho-beta-D-ribosyl)imidazole-4-carboxamide = 5-formamido-1-(5-phospho-D-ribosyl)imidazole-4-carboxamide + (6S)-5,6,7,8-tetrahydrofolate</text>
        <dbReference type="Rhea" id="RHEA:22192"/>
        <dbReference type="ChEBI" id="CHEBI:57453"/>
        <dbReference type="ChEBI" id="CHEBI:58467"/>
        <dbReference type="ChEBI" id="CHEBI:58475"/>
        <dbReference type="ChEBI" id="CHEBI:195366"/>
        <dbReference type="EC" id="2.1.2.3"/>
    </reaction>
</comment>
<comment type="catalytic activity">
    <reaction evidence="9">
        <text>IMP + H2O = 5-formamido-1-(5-phospho-D-ribosyl)imidazole-4-carboxamide</text>
        <dbReference type="Rhea" id="RHEA:18445"/>
        <dbReference type="ChEBI" id="CHEBI:15377"/>
        <dbReference type="ChEBI" id="CHEBI:58053"/>
        <dbReference type="ChEBI" id="CHEBI:58467"/>
        <dbReference type="EC" id="3.5.4.10"/>
    </reaction>
</comment>
<dbReference type="PIRSF" id="PIRSF000414">
    <property type="entry name" value="AICARFT_IMPCHas"/>
    <property type="match status" value="1"/>
</dbReference>
<dbReference type="PROSITE" id="PS51855">
    <property type="entry name" value="MGS"/>
    <property type="match status" value="1"/>
</dbReference>
<feature type="domain" description="MGS-like" evidence="10">
    <location>
        <begin position="1"/>
        <end position="147"/>
    </location>
</feature>
<dbReference type="NCBIfam" id="TIGR00355">
    <property type="entry name" value="purH"/>
    <property type="match status" value="1"/>
</dbReference>
<dbReference type="Pfam" id="PF01808">
    <property type="entry name" value="AICARFT_IMPCHas"/>
    <property type="match status" value="1"/>
</dbReference>